<evidence type="ECO:0000256" key="1">
    <source>
        <dbReference type="SAM" id="Phobius"/>
    </source>
</evidence>
<sequence>FMYLFAALLTAAAHYIYFRYFDNGYIVNKYAEMLDSSLSANIPGLEEYVAQVKEGMELIRSMTPIEITMQLMSLNVFYCAILAFITAPFVRRTKS</sequence>
<keyword evidence="1" id="KW-0472">Membrane</keyword>
<protein>
    <recommendedName>
        <fullName evidence="3">DUF4199 domain-containing protein</fullName>
    </recommendedName>
</protein>
<evidence type="ECO:0000313" key="2">
    <source>
        <dbReference type="EMBL" id="KAA6313837.1"/>
    </source>
</evidence>
<reference evidence="2" key="1">
    <citation type="submission" date="2019-03" db="EMBL/GenBank/DDBJ databases">
        <title>Single cell metagenomics reveals metabolic interactions within the superorganism composed of flagellate Streblomastix strix and complex community of Bacteroidetes bacteria on its surface.</title>
        <authorList>
            <person name="Treitli S.C."/>
            <person name="Kolisko M."/>
            <person name="Husnik F."/>
            <person name="Keeling P."/>
            <person name="Hampl V."/>
        </authorList>
    </citation>
    <scope>NUCLEOTIDE SEQUENCE</scope>
    <source>
        <strain evidence="2">STM</strain>
    </source>
</reference>
<keyword evidence="1" id="KW-0812">Transmembrane</keyword>
<feature type="non-terminal residue" evidence="2">
    <location>
        <position position="1"/>
    </location>
</feature>
<dbReference type="AlphaFoldDB" id="A0A5J4PW37"/>
<comment type="caution">
    <text evidence="2">The sequence shown here is derived from an EMBL/GenBank/DDBJ whole genome shotgun (WGS) entry which is preliminary data.</text>
</comment>
<keyword evidence="1" id="KW-1133">Transmembrane helix</keyword>
<dbReference type="EMBL" id="SNRY01005898">
    <property type="protein sequence ID" value="KAA6313837.1"/>
    <property type="molecule type" value="Genomic_DNA"/>
</dbReference>
<name>A0A5J4PW37_9ZZZZ</name>
<gene>
    <name evidence="2" type="ORF">EZS27_035452</name>
</gene>
<dbReference type="InterPro" id="IPR025250">
    <property type="entry name" value="DUF4199"/>
</dbReference>
<dbReference type="Pfam" id="PF13858">
    <property type="entry name" value="DUF4199"/>
    <property type="match status" value="1"/>
</dbReference>
<evidence type="ECO:0008006" key="3">
    <source>
        <dbReference type="Google" id="ProtNLM"/>
    </source>
</evidence>
<feature type="transmembrane region" description="Helical" evidence="1">
    <location>
        <begin position="67"/>
        <end position="90"/>
    </location>
</feature>
<proteinExistence type="predicted"/>
<organism evidence="2">
    <name type="scientific">termite gut metagenome</name>
    <dbReference type="NCBI Taxonomy" id="433724"/>
    <lineage>
        <taxon>unclassified sequences</taxon>
        <taxon>metagenomes</taxon>
        <taxon>organismal metagenomes</taxon>
    </lineage>
</organism>
<accession>A0A5J4PW37</accession>